<evidence type="ECO:0000313" key="19">
    <source>
        <dbReference type="Proteomes" id="UP001154922"/>
    </source>
</evidence>
<evidence type="ECO:0000256" key="5">
    <source>
        <dbReference type="ARBA" id="ARBA00022827"/>
    </source>
</evidence>
<evidence type="ECO:0000256" key="14">
    <source>
        <dbReference type="ARBA" id="ARBA00049744"/>
    </source>
</evidence>
<comment type="caution">
    <text evidence="18">The sequence shown here is derived from an EMBL/GenBank/DDBJ whole genome shotgun (WGS) entry which is preliminary data.</text>
</comment>
<dbReference type="InterPro" id="IPR052542">
    <property type="entry name" value="Cholesterol_Oxidase"/>
</dbReference>
<dbReference type="EC" id="5.3.3.1" evidence="11"/>
<evidence type="ECO:0000256" key="1">
    <source>
        <dbReference type="ARBA" id="ARBA00001974"/>
    </source>
</evidence>
<evidence type="ECO:0000256" key="8">
    <source>
        <dbReference type="ARBA" id="ARBA00023166"/>
    </source>
</evidence>
<keyword evidence="5" id="KW-0274">FAD</keyword>
<accession>A0ABS8QWK8</accession>
<keyword evidence="7" id="KW-0443">Lipid metabolism</keyword>
<feature type="region of interest" description="Disordered" evidence="16">
    <location>
        <begin position="527"/>
        <end position="563"/>
    </location>
</feature>
<keyword evidence="9" id="KW-0753">Steroid metabolism</keyword>
<dbReference type="InterPro" id="IPR007867">
    <property type="entry name" value="GMC_OxRtase_C"/>
</dbReference>
<dbReference type="InterPro" id="IPR036188">
    <property type="entry name" value="FAD/NAD-bd_sf"/>
</dbReference>
<evidence type="ECO:0000256" key="10">
    <source>
        <dbReference type="ARBA" id="ARBA00023235"/>
    </source>
</evidence>
<comment type="cofactor">
    <cofactor evidence="1">
        <name>FAD</name>
        <dbReference type="ChEBI" id="CHEBI:57692"/>
    </cofactor>
</comment>
<dbReference type="EMBL" id="JAJOZI010000091">
    <property type="protein sequence ID" value="MCD7040062.1"/>
    <property type="molecule type" value="Genomic_DNA"/>
</dbReference>
<dbReference type="PROSITE" id="PS51379">
    <property type="entry name" value="4FE4S_FER_2"/>
    <property type="match status" value="1"/>
</dbReference>
<keyword evidence="4" id="KW-0285">Flavoprotein</keyword>
<evidence type="ECO:0000256" key="6">
    <source>
        <dbReference type="ARBA" id="ARBA00023002"/>
    </source>
</evidence>
<evidence type="ECO:0000256" key="12">
    <source>
        <dbReference type="ARBA" id="ARBA00049645"/>
    </source>
</evidence>
<keyword evidence="19" id="KW-1185">Reference proteome</keyword>
<comment type="pathway">
    <text evidence="12">Steroid metabolism; cholesterol degradation.</text>
</comment>
<keyword evidence="8" id="KW-1207">Sterol metabolism</keyword>
<dbReference type="PANTHER" id="PTHR47470">
    <property type="entry name" value="CHOLESTEROL OXIDASE"/>
    <property type="match status" value="1"/>
</dbReference>
<keyword evidence="10" id="KW-0413">Isomerase</keyword>
<dbReference type="Pfam" id="PF05199">
    <property type="entry name" value="GMC_oxred_C"/>
    <property type="match status" value="1"/>
</dbReference>
<dbReference type="SUPFAM" id="SSF51905">
    <property type="entry name" value="FAD/NAD(P)-binding domain"/>
    <property type="match status" value="1"/>
</dbReference>
<comment type="similarity">
    <text evidence="2">Belongs to the GMC oxidoreductase family.</text>
</comment>
<dbReference type="Gene3D" id="3.50.50.60">
    <property type="entry name" value="FAD/NAD(P)-binding domain"/>
    <property type="match status" value="3"/>
</dbReference>
<evidence type="ECO:0000259" key="17">
    <source>
        <dbReference type="PROSITE" id="PS51379"/>
    </source>
</evidence>
<dbReference type="PANTHER" id="PTHR47470:SF1">
    <property type="entry name" value="FAD-DEPENDENT OXIDOREDUCTASE 2 FAD BINDING DOMAIN-CONTAINING PROTEIN"/>
    <property type="match status" value="1"/>
</dbReference>
<evidence type="ECO:0000256" key="11">
    <source>
        <dbReference type="ARBA" id="ARBA00038856"/>
    </source>
</evidence>
<reference evidence="18 19" key="2">
    <citation type="journal article" date="2023" name="Plant Pathol.">
        <title>Dismantling and reorganizing Pseudomonas marginalis sensu#lato.</title>
        <authorList>
            <person name="Sawada H."/>
            <person name="Fujikawa T."/>
            <person name="Satou M."/>
        </authorList>
    </citation>
    <scope>NUCLEOTIDE SEQUENCE [LARGE SCALE GENOMIC DNA]</scope>
    <source>
        <strain evidence="18 19">MAFF 311096</strain>
    </source>
</reference>
<dbReference type="InterPro" id="IPR017896">
    <property type="entry name" value="4Fe4S_Fe-S-bd"/>
</dbReference>
<evidence type="ECO:0000313" key="18">
    <source>
        <dbReference type="EMBL" id="MCD7040062.1"/>
    </source>
</evidence>
<name>A0ABS8QWK8_9PSED</name>
<dbReference type="RefSeq" id="WP_231808890.1">
    <property type="nucleotide sequence ID" value="NZ_CP173614.1"/>
</dbReference>
<evidence type="ECO:0000256" key="16">
    <source>
        <dbReference type="SAM" id="MobiDB-lite"/>
    </source>
</evidence>
<feature type="domain" description="4Fe-4S ferredoxin-type" evidence="17">
    <location>
        <begin position="178"/>
        <end position="208"/>
    </location>
</feature>
<evidence type="ECO:0000256" key="15">
    <source>
        <dbReference type="ARBA" id="ARBA00049778"/>
    </source>
</evidence>
<evidence type="ECO:0000256" key="4">
    <source>
        <dbReference type="ARBA" id="ARBA00022630"/>
    </source>
</evidence>
<reference evidence="18 19" key="1">
    <citation type="journal article" date="2022" name="Int. J. Syst. Evol. Microbiol.">
        <title>Pseudomonas petroselini sp. nov., a pathogen causing bacterial rot of parsley in Japan.</title>
        <authorList>
            <person name="Sawada H."/>
            <person name="Fujikawa T."/>
            <person name="Osada S."/>
            <person name="Satou M."/>
        </authorList>
    </citation>
    <scope>NUCLEOTIDE SEQUENCE [LARGE SCALE GENOMIC DNA]</scope>
    <source>
        <strain evidence="18 19">MAFF 311096</strain>
    </source>
</reference>
<evidence type="ECO:0000256" key="13">
    <source>
        <dbReference type="ARBA" id="ARBA00049723"/>
    </source>
</evidence>
<keyword evidence="6" id="KW-0560">Oxidoreductase</keyword>
<evidence type="ECO:0000256" key="7">
    <source>
        <dbReference type="ARBA" id="ARBA00023098"/>
    </source>
</evidence>
<dbReference type="Proteomes" id="UP001154922">
    <property type="component" value="Unassembled WGS sequence"/>
</dbReference>
<proteinExistence type="inferred from homology"/>
<evidence type="ECO:0000256" key="9">
    <source>
        <dbReference type="ARBA" id="ARBA00023221"/>
    </source>
</evidence>
<dbReference type="EC" id="1.1.3.6" evidence="13"/>
<protein>
    <recommendedName>
        <fullName evidence="14">Cholesterol oxidase</fullName>
        <ecNumber evidence="13">1.1.3.6</ecNumber>
        <ecNumber evidence="11">5.3.3.1</ecNumber>
    </recommendedName>
    <alternativeName>
        <fullName evidence="15">Cholesterol isomerase</fullName>
    </alternativeName>
</protein>
<sequence length="575" mass="63654">MKNTDFDWLVIGSGFGGSVSALRLVEKGYRVGVLERGRRYRDEDLPKSAWQFNKYLWAPALGLKGIMRMSLFRHVFFPSQSGVGGGSTVYGGVLYRAKKEFFENVQWRELGHWADVLRPHYDTAERMLGVKTVPFDSTNQQLAREMAQHFATEDSFTRAPTGVFFGEPGKTVKDPYFGGEGPDRTGCIRCGACMVGCRVGAVNSLVKNYLWFAEKRGVQILAEREVVDVSPIGAADGSEGYRVTTQRPGTWFIRARQTFTARGVIFAGGALGTNELLANCKHGGSLPRVSDRLGELVRTNSESVLNVRLPEDRNTWNDVTASSSVHVDQDTHIEFLTYGRNADFLSLLCTLLVGKGNRVTRPLKWLGNIVLHPVQWLKSLWPLGWSRHMVMLLVMQTLDNAIALRPKKRWLGRGYRLVTRQNRNRPNPTYIEMGNQAAQWLAKHTGGIAQSNVLEALGNIPTTAHVLGGAVIGADAKSGVIDRNLHVFGYQNMLVCDGAAMPANPGVNPALTITALAEYAMAQIPEAQQSEKEVAHDENEVAHERGEEVVRQPNVPSSRSDSVRVPSIQIPIHLH</sequence>
<feature type="compositionally biased region" description="Basic and acidic residues" evidence="16">
    <location>
        <begin position="529"/>
        <end position="550"/>
    </location>
</feature>
<keyword evidence="3" id="KW-0153">Cholesterol metabolism</keyword>
<organism evidence="18 19">
    <name type="scientific">Pseudomonas petroselini</name>
    <dbReference type="NCBI Taxonomy" id="2899822"/>
    <lineage>
        <taxon>Bacteria</taxon>
        <taxon>Pseudomonadati</taxon>
        <taxon>Pseudomonadota</taxon>
        <taxon>Gammaproteobacteria</taxon>
        <taxon>Pseudomonadales</taxon>
        <taxon>Pseudomonadaceae</taxon>
        <taxon>Pseudomonas</taxon>
    </lineage>
</organism>
<gene>
    <name evidence="18" type="ORF">LRQ20_17250</name>
</gene>
<evidence type="ECO:0000256" key="3">
    <source>
        <dbReference type="ARBA" id="ARBA00022548"/>
    </source>
</evidence>
<evidence type="ECO:0000256" key="2">
    <source>
        <dbReference type="ARBA" id="ARBA00010790"/>
    </source>
</evidence>